<evidence type="ECO:0000313" key="1">
    <source>
        <dbReference type="EMBL" id="KAJ7333354.1"/>
    </source>
</evidence>
<name>A0AAD7EK25_9AGAR</name>
<gene>
    <name evidence="1" type="ORF">DFH08DRAFT_966184</name>
</gene>
<evidence type="ECO:0000313" key="2">
    <source>
        <dbReference type="Proteomes" id="UP001218218"/>
    </source>
</evidence>
<dbReference type="EMBL" id="JARIHO010000034">
    <property type="protein sequence ID" value="KAJ7333354.1"/>
    <property type="molecule type" value="Genomic_DNA"/>
</dbReference>
<dbReference type="AlphaFoldDB" id="A0AAD7EK25"/>
<organism evidence="1 2">
    <name type="scientific">Mycena albidolilacea</name>
    <dbReference type="NCBI Taxonomy" id="1033008"/>
    <lineage>
        <taxon>Eukaryota</taxon>
        <taxon>Fungi</taxon>
        <taxon>Dikarya</taxon>
        <taxon>Basidiomycota</taxon>
        <taxon>Agaricomycotina</taxon>
        <taxon>Agaricomycetes</taxon>
        <taxon>Agaricomycetidae</taxon>
        <taxon>Agaricales</taxon>
        <taxon>Marasmiineae</taxon>
        <taxon>Mycenaceae</taxon>
        <taxon>Mycena</taxon>
    </lineage>
</organism>
<sequence>MSPLLARIRNHGPIARFPALHNLALTGSYMGVQATLAAPLCPSLQHFTGPCDLLPLVLLDTSCRRLTLLPCMPEELLKALEGVDPAPSITTLTLSLLPPQLRGWATPHGVFNRFSAVVDLRLHITSNVTLTEVEDYTEEGLLEIFVAILRAPIALEKATISWHSEHRIMGMQYGFESALRSAVPGLRSLCLEANDRSVSLSRMPGREFAPVIPSSPRLPPTSRVSGWWEALGTGTA</sequence>
<dbReference type="Proteomes" id="UP001218218">
    <property type="component" value="Unassembled WGS sequence"/>
</dbReference>
<keyword evidence="2" id="KW-1185">Reference proteome</keyword>
<proteinExistence type="predicted"/>
<accession>A0AAD7EK25</accession>
<comment type="caution">
    <text evidence="1">The sequence shown here is derived from an EMBL/GenBank/DDBJ whole genome shotgun (WGS) entry which is preliminary data.</text>
</comment>
<protein>
    <submittedName>
        <fullName evidence="1">Uncharacterized protein</fullName>
    </submittedName>
</protein>
<reference evidence="1" key="1">
    <citation type="submission" date="2023-03" db="EMBL/GenBank/DDBJ databases">
        <title>Massive genome expansion in bonnet fungi (Mycena s.s.) driven by repeated elements and novel gene families across ecological guilds.</title>
        <authorList>
            <consortium name="Lawrence Berkeley National Laboratory"/>
            <person name="Harder C.B."/>
            <person name="Miyauchi S."/>
            <person name="Viragh M."/>
            <person name="Kuo A."/>
            <person name="Thoen E."/>
            <person name="Andreopoulos B."/>
            <person name="Lu D."/>
            <person name="Skrede I."/>
            <person name="Drula E."/>
            <person name="Henrissat B."/>
            <person name="Morin E."/>
            <person name="Kohler A."/>
            <person name="Barry K."/>
            <person name="LaButti K."/>
            <person name="Morin E."/>
            <person name="Salamov A."/>
            <person name="Lipzen A."/>
            <person name="Mereny Z."/>
            <person name="Hegedus B."/>
            <person name="Baldrian P."/>
            <person name="Stursova M."/>
            <person name="Weitz H."/>
            <person name="Taylor A."/>
            <person name="Grigoriev I.V."/>
            <person name="Nagy L.G."/>
            <person name="Martin F."/>
            <person name="Kauserud H."/>
        </authorList>
    </citation>
    <scope>NUCLEOTIDE SEQUENCE</scope>
    <source>
        <strain evidence="1">CBHHK002</strain>
    </source>
</reference>